<sequence>MGGGGSQTIKNEMNFQSTTKILEENITENTNKVNAAAIQANKMKLSIGVNPITGEQFGEGPALKNCKVVVAQTADADVQSEATLTTQSILESKQKIQDSMQANLSSAMEKSTQAGNFQFGDKQNSETTINQEIETVVENVFKTENLNEVVSSVVQTNEADLMIGNMDCSLGGELDVTQDLTAKVAATAVMGQVIEKLMETEAVKELAAEIDSKQTSENTGAAEVVSEVGDAATGIIGAATGPMKYAIIAVVVICCLLMIGGVAIAMSPAGQKGLNKGFNQMSRGGGMSMPMPMMMRR</sequence>
<dbReference type="EMBL" id="MK522035">
    <property type="protein sequence ID" value="QOR60268.1"/>
    <property type="molecule type" value="Genomic_DNA"/>
</dbReference>
<feature type="transmembrane region" description="Helical" evidence="1">
    <location>
        <begin position="245"/>
        <end position="266"/>
    </location>
</feature>
<proteinExistence type="predicted"/>
<keyword evidence="1" id="KW-0472">Membrane</keyword>
<evidence type="ECO:0000256" key="1">
    <source>
        <dbReference type="SAM" id="Phobius"/>
    </source>
</evidence>
<keyword evidence="1" id="KW-1133">Transmembrane helix</keyword>
<evidence type="ECO:0000313" key="2">
    <source>
        <dbReference type="EMBL" id="QOR60268.1"/>
    </source>
</evidence>
<organism evidence="2">
    <name type="scientific">Bathycoccus sp. RCC716 virus 1</name>
    <dbReference type="NCBI Taxonomy" id="2530038"/>
    <lineage>
        <taxon>Viruses</taxon>
        <taxon>Varidnaviria</taxon>
        <taxon>Bamfordvirae</taxon>
        <taxon>Nucleocytoviricota</taxon>
        <taxon>Megaviricetes</taxon>
        <taxon>Algavirales</taxon>
        <taxon>Phycodnaviridae</taxon>
        <taxon>Prasinovirus</taxon>
    </lineage>
</organism>
<protein>
    <submittedName>
        <fullName evidence="2">Uncharacterized protein</fullName>
    </submittedName>
</protein>
<reference evidence="2" key="1">
    <citation type="submission" date="2019-02" db="EMBL/GenBank/DDBJ databases">
        <authorList>
            <person name="Bachy C."/>
            <person name="Yung C.-M."/>
            <person name="Roux S."/>
            <person name="Sullivan M.B."/>
            <person name="Worden A.Z."/>
        </authorList>
    </citation>
    <scope>NUCLEOTIDE SEQUENCE</scope>
    <source>
        <strain evidence="2">BII-V1</strain>
    </source>
</reference>
<accession>A0A7S6NY42</accession>
<keyword evidence="1" id="KW-0812">Transmembrane</keyword>
<name>A0A7S6NY42_9PHYC</name>